<evidence type="ECO:0000313" key="4">
    <source>
        <dbReference type="EMBL" id="MBS0126829.1"/>
    </source>
</evidence>
<reference evidence="4" key="1">
    <citation type="submission" date="2021-04" db="EMBL/GenBank/DDBJ databases">
        <authorList>
            <person name="Yoon J."/>
        </authorList>
    </citation>
    <scope>NUCLEOTIDE SEQUENCE</scope>
    <source>
        <strain evidence="4">KMU-90</strain>
    </source>
</reference>
<dbReference type="GO" id="GO:0015562">
    <property type="term" value="F:efflux transmembrane transporter activity"/>
    <property type="evidence" value="ECO:0007669"/>
    <property type="project" value="TreeGrafter"/>
</dbReference>
<dbReference type="InterPro" id="IPR058647">
    <property type="entry name" value="BSH_CzcB-like"/>
</dbReference>
<accession>A0A8J8BAE6</accession>
<dbReference type="Pfam" id="PF25973">
    <property type="entry name" value="BSH_CzcB"/>
    <property type="match status" value="1"/>
</dbReference>
<comment type="similarity">
    <text evidence="1">Belongs to the membrane fusion protein (MFP) (TC 8.A.1) family.</text>
</comment>
<dbReference type="AlphaFoldDB" id="A0A8J8BAE6"/>
<proteinExistence type="inferred from homology"/>
<dbReference type="GO" id="GO:1990281">
    <property type="term" value="C:efflux pump complex"/>
    <property type="evidence" value="ECO:0007669"/>
    <property type="project" value="TreeGrafter"/>
</dbReference>
<dbReference type="Gene3D" id="2.40.50.100">
    <property type="match status" value="1"/>
</dbReference>
<dbReference type="SUPFAM" id="SSF111369">
    <property type="entry name" value="HlyD-like secretion proteins"/>
    <property type="match status" value="1"/>
</dbReference>
<feature type="chain" id="PRO_5035184772" evidence="2">
    <location>
        <begin position="20"/>
        <end position="267"/>
    </location>
</feature>
<protein>
    <submittedName>
        <fullName evidence="4">Efflux RND transporter periplasmic adaptor subunit</fullName>
    </submittedName>
</protein>
<keyword evidence="5" id="KW-1185">Reference proteome</keyword>
<dbReference type="PANTHER" id="PTHR30469">
    <property type="entry name" value="MULTIDRUG RESISTANCE PROTEIN MDTA"/>
    <property type="match status" value="1"/>
</dbReference>
<sequence length="267" mass="28361">MKSLPPALLLAWLAGAPMAATYDCVMDPAVVVEVGAPVTGLLDAVLVSRGQVVAQGDVIARLKSDIDEVSIRLIRMQADNRDEVAMHQARLDLALKRQARLTQLSERGVATQEQLDEADAAVDVAGRELGIARTRVQLMAVELEQAEALRAQKEIRSPIDGIVVERNLAGGEFMTQESHIATIAQLDPLHVEAFLPVSMYPALSLDQVIEVSPGAPIGGVYPARITAIDRVFDAASGTFGIRLALPNPGSVLPAGHRCTLEIPGDGG</sequence>
<comment type="caution">
    <text evidence="4">The sequence shown here is derived from an EMBL/GenBank/DDBJ whole genome shotgun (WGS) entry which is preliminary data.</text>
</comment>
<feature type="signal peptide" evidence="2">
    <location>
        <begin position="1"/>
        <end position="19"/>
    </location>
</feature>
<dbReference type="Gene3D" id="2.40.30.170">
    <property type="match status" value="1"/>
</dbReference>
<feature type="domain" description="CzcB-like barrel-sandwich hybrid" evidence="3">
    <location>
        <begin position="32"/>
        <end position="184"/>
    </location>
</feature>
<dbReference type="EMBL" id="JAGTUU010000013">
    <property type="protein sequence ID" value="MBS0126829.1"/>
    <property type="molecule type" value="Genomic_DNA"/>
</dbReference>
<organism evidence="4 5">
    <name type="scientific">Thetidibacter halocola</name>
    <dbReference type="NCBI Taxonomy" id="2827239"/>
    <lineage>
        <taxon>Bacteria</taxon>
        <taxon>Pseudomonadati</taxon>
        <taxon>Pseudomonadota</taxon>
        <taxon>Alphaproteobacteria</taxon>
        <taxon>Rhodobacterales</taxon>
        <taxon>Roseobacteraceae</taxon>
        <taxon>Thetidibacter</taxon>
    </lineage>
</organism>
<dbReference type="RefSeq" id="WP_212538789.1">
    <property type="nucleotide sequence ID" value="NZ_JAGTUU010000013.1"/>
</dbReference>
<dbReference type="NCBIfam" id="TIGR01730">
    <property type="entry name" value="RND_mfp"/>
    <property type="match status" value="1"/>
</dbReference>
<keyword evidence="2" id="KW-0732">Signal</keyword>
<evidence type="ECO:0000256" key="2">
    <source>
        <dbReference type="SAM" id="SignalP"/>
    </source>
</evidence>
<evidence type="ECO:0000256" key="1">
    <source>
        <dbReference type="ARBA" id="ARBA00009477"/>
    </source>
</evidence>
<dbReference type="Proteomes" id="UP000681356">
    <property type="component" value="Unassembled WGS sequence"/>
</dbReference>
<name>A0A8J8BAE6_9RHOB</name>
<gene>
    <name evidence="4" type="ORF">KB874_22365</name>
</gene>
<evidence type="ECO:0000259" key="3">
    <source>
        <dbReference type="Pfam" id="PF25973"/>
    </source>
</evidence>
<evidence type="ECO:0000313" key="5">
    <source>
        <dbReference type="Proteomes" id="UP000681356"/>
    </source>
</evidence>
<dbReference type="InterPro" id="IPR006143">
    <property type="entry name" value="RND_pump_MFP"/>
</dbReference>
<dbReference type="Gene3D" id="1.10.287.470">
    <property type="entry name" value="Helix hairpin bin"/>
    <property type="match status" value="1"/>
</dbReference>